<comment type="caution">
    <text evidence="1">The sequence shown here is derived from an EMBL/GenBank/DDBJ whole genome shotgun (WGS) entry which is preliminary data.</text>
</comment>
<organism evidence="1 2">
    <name type="scientific">Comamonas odontotermitis</name>
    <dbReference type="NCBI Taxonomy" id="379895"/>
    <lineage>
        <taxon>Bacteria</taxon>
        <taxon>Pseudomonadati</taxon>
        <taxon>Pseudomonadota</taxon>
        <taxon>Betaproteobacteria</taxon>
        <taxon>Burkholderiales</taxon>
        <taxon>Comamonadaceae</taxon>
        <taxon>Comamonas</taxon>
    </lineage>
</organism>
<proteinExistence type="predicted"/>
<keyword evidence="2" id="KW-1185">Reference proteome</keyword>
<protein>
    <submittedName>
        <fullName evidence="1">Uncharacterized protein</fullName>
    </submittedName>
</protein>
<reference evidence="1 2" key="1">
    <citation type="submission" date="2020-08" db="EMBL/GenBank/DDBJ databases">
        <title>Functional genomics of gut bacteria from endangered species of beetles.</title>
        <authorList>
            <person name="Carlos-Shanley C."/>
        </authorList>
    </citation>
    <scope>NUCLEOTIDE SEQUENCE [LARGE SCALE GENOMIC DNA]</scope>
    <source>
        <strain evidence="1 2">S00124</strain>
    </source>
</reference>
<name>A0ABR6RGZ9_9BURK</name>
<sequence length="85" mass="9870">MDHSIRRRTIHQSPVLPQQKQLANIQLHTYEVITVPVNVRPEDVDMLAEAKRLPRTRIKSVSADAARKTAIHVLRDRVHDVYRVD</sequence>
<gene>
    <name evidence="1" type="ORF">HNP33_002522</name>
</gene>
<evidence type="ECO:0000313" key="1">
    <source>
        <dbReference type="EMBL" id="MBB6578440.1"/>
    </source>
</evidence>
<accession>A0ABR6RGZ9</accession>
<dbReference type="Proteomes" id="UP000562492">
    <property type="component" value="Unassembled WGS sequence"/>
</dbReference>
<dbReference type="EMBL" id="JACHKZ010000015">
    <property type="protein sequence ID" value="MBB6578440.1"/>
    <property type="molecule type" value="Genomic_DNA"/>
</dbReference>
<evidence type="ECO:0000313" key="2">
    <source>
        <dbReference type="Proteomes" id="UP000562492"/>
    </source>
</evidence>
<dbReference type="RefSeq" id="WP_184708912.1">
    <property type="nucleotide sequence ID" value="NZ_JACHKZ010000015.1"/>
</dbReference>